<evidence type="ECO:0000313" key="2">
    <source>
        <dbReference type="EMBL" id="CAB1448072.1"/>
    </source>
</evidence>
<name>A0A9N7VGT3_PLEPL</name>
<sequence length="126" mass="14342">MQPKSALGHSRAAPHLTSPPPKAYTRLGKSRLRTGRPEERGEHLKIRLSILDEAAQPQLQSKPYGSAVIRKLGHSHLVLKWFFARKDGQEHAHSLGSISLLRAPRDVEFRKTEADQDNREHMRELQ</sequence>
<accession>A0A9N7VGT3</accession>
<evidence type="ECO:0000313" key="3">
    <source>
        <dbReference type="Proteomes" id="UP001153269"/>
    </source>
</evidence>
<keyword evidence="3" id="KW-1185">Reference proteome</keyword>
<dbReference type="EMBL" id="CADEAL010003964">
    <property type="protein sequence ID" value="CAB1448072.1"/>
    <property type="molecule type" value="Genomic_DNA"/>
</dbReference>
<organism evidence="2 3">
    <name type="scientific">Pleuronectes platessa</name>
    <name type="common">European plaice</name>
    <dbReference type="NCBI Taxonomy" id="8262"/>
    <lineage>
        <taxon>Eukaryota</taxon>
        <taxon>Metazoa</taxon>
        <taxon>Chordata</taxon>
        <taxon>Craniata</taxon>
        <taxon>Vertebrata</taxon>
        <taxon>Euteleostomi</taxon>
        <taxon>Actinopterygii</taxon>
        <taxon>Neopterygii</taxon>
        <taxon>Teleostei</taxon>
        <taxon>Neoteleostei</taxon>
        <taxon>Acanthomorphata</taxon>
        <taxon>Carangaria</taxon>
        <taxon>Pleuronectiformes</taxon>
        <taxon>Pleuronectoidei</taxon>
        <taxon>Pleuronectidae</taxon>
        <taxon>Pleuronectes</taxon>
    </lineage>
</organism>
<dbReference type="Proteomes" id="UP001153269">
    <property type="component" value="Unassembled WGS sequence"/>
</dbReference>
<feature type="region of interest" description="Disordered" evidence="1">
    <location>
        <begin position="1"/>
        <end position="41"/>
    </location>
</feature>
<gene>
    <name evidence="2" type="ORF">PLEPLA_LOCUS35735</name>
</gene>
<protein>
    <submittedName>
        <fullName evidence="2">Uncharacterized protein</fullName>
    </submittedName>
</protein>
<evidence type="ECO:0000256" key="1">
    <source>
        <dbReference type="SAM" id="MobiDB-lite"/>
    </source>
</evidence>
<reference evidence="2" key="1">
    <citation type="submission" date="2020-03" db="EMBL/GenBank/DDBJ databases">
        <authorList>
            <person name="Weist P."/>
        </authorList>
    </citation>
    <scope>NUCLEOTIDE SEQUENCE</scope>
</reference>
<comment type="caution">
    <text evidence="2">The sequence shown here is derived from an EMBL/GenBank/DDBJ whole genome shotgun (WGS) entry which is preliminary data.</text>
</comment>
<dbReference type="AlphaFoldDB" id="A0A9N7VGT3"/>
<proteinExistence type="predicted"/>